<organism evidence="3 4">
    <name type="scientific">Chroococcidiopsis cubana SAG 39.79</name>
    <dbReference type="NCBI Taxonomy" id="388085"/>
    <lineage>
        <taxon>Bacteria</taxon>
        <taxon>Bacillati</taxon>
        <taxon>Cyanobacteriota</taxon>
        <taxon>Cyanophyceae</taxon>
        <taxon>Chroococcidiopsidales</taxon>
        <taxon>Chroococcidiopsidaceae</taxon>
        <taxon>Chroococcidiopsis</taxon>
    </lineage>
</organism>
<feature type="transmembrane region" description="Helical" evidence="1">
    <location>
        <begin position="62"/>
        <end position="80"/>
    </location>
</feature>
<keyword evidence="1" id="KW-1133">Transmembrane helix</keyword>
<keyword evidence="1" id="KW-0472">Membrane</keyword>
<dbReference type="EMBL" id="RSCK01000043">
    <property type="protein sequence ID" value="RUT10424.1"/>
    <property type="molecule type" value="Genomic_DNA"/>
</dbReference>
<protein>
    <submittedName>
        <fullName evidence="3">Membrane protein</fullName>
    </submittedName>
</protein>
<feature type="domain" description="DUF1206" evidence="2">
    <location>
        <begin position="194"/>
        <end position="263"/>
    </location>
</feature>
<feature type="domain" description="DUF1206" evidence="2">
    <location>
        <begin position="100"/>
        <end position="168"/>
    </location>
</feature>
<sequence>MQKLITDNSWIERIARFGYAVKGVVYFIVGLLAMPVALGIGGEAAGTSDALQIIVAQPLGKFLLTIVAVGLTSYAVWRFVQAFVDPEHRGSQANRVIPRIGYAISGASYAGLAVTAMQIVAGAGSHSSSWRQDWTARLLAQPFGQWLVGIVGAIVLGIGVSFTYLAFTKRFRQRLQLTQMSTAGVKWAMGIGRFGVTARGVAFGVIGLLLIQAAVQSDPDEVQGLGGALQTLAEEPFGRWLLGIIAIGLVAYAIHLLILSRYRRIRI</sequence>
<keyword evidence="4" id="KW-1185">Reference proteome</keyword>
<evidence type="ECO:0000256" key="1">
    <source>
        <dbReference type="SAM" id="Phobius"/>
    </source>
</evidence>
<feature type="domain" description="DUF1206" evidence="2">
    <location>
        <begin position="17"/>
        <end position="84"/>
    </location>
</feature>
<feature type="transmembrane region" description="Helical" evidence="1">
    <location>
        <begin position="20"/>
        <end position="42"/>
    </location>
</feature>
<keyword evidence="1" id="KW-0812">Transmembrane</keyword>
<evidence type="ECO:0000313" key="4">
    <source>
        <dbReference type="Proteomes" id="UP000282574"/>
    </source>
</evidence>
<feature type="transmembrane region" description="Helical" evidence="1">
    <location>
        <begin position="196"/>
        <end position="217"/>
    </location>
</feature>
<dbReference type="Pfam" id="PF06724">
    <property type="entry name" value="DUF1206"/>
    <property type="match status" value="3"/>
</dbReference>
<accession>A0AB37UH18</accession>
<dbReference type="InterPro" id="IPR009597">
    <property type="entry name" value="DUF1206"/>
</dbReference>
<gene>
    <name evidence="3" type="ORF">DSM107010_43120</name>
</gene>
<dbReference type="AlphaFoldDB" id="A0AB37UH18"/>
<reference evidence="3 4" key="1">
    <citation type="journal article" date="2019" name="Genome Biol. Evol.">
        <title>Day and night: Metabolic profiles and evolutionary relationships of six axenic non-marine cyanobacteria.</title>
        <authorList>
            <person name="Will S.E."/>
            <person name="Henke P."/>
            <person name="Boedeker C."/>
            <person name="Huang S."/>
            <person name="Brinkmann H."/>
            <person name="Rohde M."/>
            <person name="Jarek M."/>
            <person name="Friedl T."/>
            <person name="Seufert S."/>
            <person name="Schumacher M."/>
            <person name="Overmann J."/>
            <person name="Neumann-Schaal M."/>
            <person name="Petersen J."/>
        </authorList>
    </citation>
    <scope>NUCLEOTIDE SEQUENCE [LARGE SCALE GENOMIC DNA]</scope>
    <source>
        <strain evidence="3 4">SAG 39.79</strain>
    </source>
</reference>
<proteinExistence type="predicted"/>
<dbReference type="Proteomes" id="UP000282574">
    <property type="component" value="Unassembled WGS sequence"/>
</dbReference>
<feature type="transmembrane region" description="Helical" evidence="1">
    <location>
        <begin position="143"/>
        <end position="167"/>
    </location>
</feature>
<feature type="transmembrane region" description="Helical" evidence="1">
    <location>
        <begin position="237"/>
        <end position="259"/>
    </location>
</feature>
<name>A0AB37UH18_9CYAN</name>
<dbReference type="RefSeq" id="WP_106168090.1">
    <property type="nucleotide sequence ID" value="NZ_JAVKZF010000001.1"/>
</dbReference>
<evidence type="ECO:0000259" key="2">
    <source>
        <dbReference type="Pfam" id="PF06724"/>
    </source>
</evidence>
<comment type="caution">
    <text evidence="3">The sequence shown here is derived from an EMBL/GenBank/DDBJ whole genome shotgun (WGS) entry which is preliminary data.</text>
</comment>
<feature type="transmembrane region" description="Helical" evidence="1">
    <location>
        <begin position="100"/>
        <end position="123"/>
    </location>
</feature>
<evidence type="ECO:0000313" key="3">
    <source>
        <dbReference type="EMBL" id="RUT10424.1"/>
    </source>
</evidence>